<organism evidence="4 5">
    <name type="scientific">Gymnopilus junonius</name>
    <name type="common">Spectacular rustgill mushroom</name>
    <name type="synonym">Gymnopilus spectabilis subsp. junonius</name>
    <dbReference type="NCBI Taxonomy" id="109634"/>
    <lineage>
        <taxon>Eukaryota</taxon>
        <taxon>Fungi</taxon>
        <taxon>Dikarya</taxon>
        <taxon>Basidiomycota</taxon>
        <taxon>Agaricomycotina</taxon>
        <taxon>Agaricomycetes</taxon>
        <taxon>Agaricomycetidae</taxon>
        <taxon>Agaricales</taxon>
        <taxon>Agaricineae</taxon>
        <taxon>Hymenogastraceae</taxon>
        <taxon>Gymnopilus</taxon>
    </lineage>
</organism>
<dbReference type="AlphaFoldDB" id="A0A9P5P1J2"/>
<keyword evidence="2" id="KW-1133">Transmembrane helix</keyword>
<keyword evidence="2" id="KW-0472">Membrane</keyword>
<feature type="transmembrane region" description="Helical" evidence="2">
    <location>
        <begin position="43"/>
        <end position="63"/>
    </location>
</feature>
<dbReference type="Gene3D" id="3.40.630.30">
    <property type="match status" value="1"/>
</dbReference>
<name>A0A9P5P1J2_GYMJU</name>
<evidence type="ECO:0000313" key="4">
    <source>
        <dbReference type="EMBL" id="KAF8912711.1"/>
    </source>
</evidence>
<dbReference type="GO" id="GO:0008080">
    <property type="term" value="F:N-acetyltransferase activity"/>
    <property type="evidence" value="ECO:0007669"/>
    <property type="project" value="InterPro"/>
</dbReference>
<dbReference type="PROSITE" id="PS51186">
    <property type="entry name" value="GNAT"/>
    <property type="match status" value="1"/>
</dbReference>
<feature type="domain" description="N-acetyltransferase" evidence="3">
    <location>
        <begin position="85"/>
        <end position="236"/>
    </location>
</feature>
<keyword evidence="5" id="KW-1185">Reference proteome</keyword>
<dbReference type="InterPro" id="IPR050769">
    <property type="entry name" value="NAT_camello-type"/>
</dbReference>
<reference evidence="4" key="1">
    <citation type="submission" date="2020-11" db="EMBL/GenBank/DDBJ databases">
        <authorList>
            <consortium name="DOE Joint Genome Institute"/>
            <person name="Ahrendt S."/>
            <person name="Riley R."/>
            <person name="Andreopoulos W."/>
            <person name="LaButti K."/>
            <person name="Pangilinan J."/>
            <person name="Ruiz-duenas F.J."/>
            <person name="Barrasa J.M."/>
            <person name="Sanchez-Garcia M."/>
            <person name="Camarero S."/>
            <person name="Miyauchi S."/>
            <person name="Serrano A."/>
            <person name="Linde D."/>
            <person name="Babiker R."/>
            <person name="Drula E."/>
            <person name="Ayuso-Fernandez I."/>
            <person name="Pacheco R."/>
            <person name="Padilla G."/>
            <person name="Ferreira P."/>
            <person name="Barriuso J."/>
            <person name="Kellner H."/>
            <person name="Castanera R."/>
            <person name="Alfaro M."/>
            <person name="Ramirez L."/>
            <person name="Pisabarro A.G."/>
            <person name="Kuo A."/>
            <person name="Tritt A."/>
            <person name="Lipzen A."/>
            <person name="He G."/>
            <person name="Yan M."/>
            <person name="Ng V."/>
            <person name="Cullen D."/>
            <person name="Martin F."/>
            <person name="Rosso M.-N."/>
            <person name="Henrissat B."/>
            <person name="Hibbett D."/>
            <person name="Martinez A.T."/>
            <person name="Grigoriev I.V."/>
        </authorList>
    </citation>
    <scope>NUCLEOTIDE SEQUENCE</scope>
    <source>
        <strain evidence="4">AH 44721</strain>
    </source>
</reference>
<evidence type="ECO:0000256" key="2">
    <source>
        <dbReference type="SAM" id="Phobius"/>
    </source>
</evidence>
<dbReference type="Proteomes" id="UP000724874">
    <property type="component" value="Unassembled WGS sequence"/>
</dbReference>
<accession>A0A9P5P1J2</accession>
<evidence type="ECO:0000259" key="3">
    <source>
        <dbReference type="PROSITE" id="PS51186"/>
    </source>
</evidence>
<dbReference type="EMBL" id="JADNYJ010000002">
    <property type="protein sequence ID" value="KAF8912711.1"/>
    <property type="molecule type" value="Genomic_DNA"/>
</dbReference>
<evidence type="ECO:0000313" key="5">
    <source>
        <dbReference type="Proteomes" id="UP000724874"/>
    </source>
</evidence>
<keyword evidence="2" id="KW-0812">Transmembrane</keyword>
<dbReference type="Pfam" id="PF00583">
    <property type="entry name" value="Acetyltransf_1"/>
    <property type="match status" value="1"/>
</dbReference>
<comment type="caution">
    <text evidence="4">The sequence shown here is derived from an EMBL/GenBank/DDBJ whole genome shotgun (WGS) entry which is preliminary data.</text>
</comment>
<gene>
    <name evidence="4" type="ORF">CPB84DRAFT_1759318</name>
</gene>
<evidence type="ECO:0000256" key="1">
    <source>
        <dbReference type="ARBA" id="ARBA00022679"/>
    </source>
</evidence>
<dbReference type="PANTHER" id="PTHR13947">
    <property type="entry name" value="GNAT FAMILY N-ACETYLTRANSFERASE"/>
    <property type="match status" value="1"/>
</dbReference>
<dbReference type="PANTHER" id="PTHR13947:SF37">
    <property type="entry name" value="LD18367P"/>
    <property type="match status" value="1"/>
</dbReference>
<dbReference type="InterPro" id="IPR000182">
    <property type="entry name" value="GNAT_dom"/>
</dbReference>
<dbReference type="SUPFAM" id="SSF55729">
    <property type="entry name" value="Acyl-CoA N-acyltransferases (Nat)"/>
    <property type="match status" value="1"/>
</dbReference>
<dbReference type="OrthoDB" id="2564232at2759"/>
<protein>
    <recommendedName>
        <fullName evidence="3">N-acetyltransferase domain-containing protein</fullName>
    </recommendedName>
</protein>
<proteinExistence type="predicted"/>
<dbReference type="InterPro" id="IPR016181">
    <property type="entry name" value="Acyl_CoA_acyltransferase"/>
</dbReference>
<sequence length="250" mass="28742">MALKEARIRTYATADQKLVLFMIGKANMQALAIANNRVYTNPLTVAIWLALSSIMIQLLGWWPREQHGWLEYLKPLPALASCAVPIMFLVDWINRPHFEDLTQEVIRHSDVLNIQTYYSKPPASGFWLLEYGNDFVGLIAVDASQPTERRPKGENRPPKTALIRHFYVEEAYRGAYIQDDLLTHAINHAFNADPKLERIEALESPLITYVRKSLRSAGFEPGSTTRQVGILRWNMGTRYLEREKWSKKSN</sequence>
<keyword evidence="1" id="KW-0808">Transferase</keyword>